<dbReference type="Proteomes" id="UP000006039">
    <property type="component" value="Unassembled WGS sequence"/>
</dbReference>
<reference evidence="2" key="5">
    <citation type="submission" date="2018-04" db="UniProtKB">
        <authorList>
            <consortium name="EnsemblFungi"/>
        </authorList>
    </citation>
    <scope>IDENTIFICATION</scope>
    <source>
        <strain evidence="2">R3-111a-1</strain>
    </source>
</reference>
<reference evidence="3" key="1">
    <citation type="submission" date="2010-07" db="EMBL/GenBank/DDBJ databases">
        <title>The genome sequence of Gaeumannomyces graminis var. tritici strain R3-111a-1.</title>
        <authorList>
            <consortium name="The Broad Institute Genome Sequencing Platform"/>
            <person name="Ma L.-J."/>
            <person name="Dead R."/>
            <person name="Young S."/>
            <person name="Zeng Q."/>
            <person name="Koehrsen M."/>
            <person name="Alvarado L."/>
            <person name="Berlin A."/>
            <person name="Chapman S.B."/>
            <person name="Chen Z."/>
            <person name="Freedman E."/>
            <person name="Gellesch M."/>
            <person name="Goldberg J."/>
            <person name="Griggs A."/>
            <person name="Gujja S."/>
            <person name="Heilman E.R."/>
            <person name="Heiman D."/>
            <person name="Hepburn T."/>
            <person name="Howarth C."/>
            <person name="Jen D."/>
            <person name="Larson L."/>
            <person name="Mehta T."/>
            <person name="Neiman D."/>
            <person name="Pearson M."/>
            <person name="Roberts A."/>
            <person name="Saif S."/>
            <person name="Shea T."/>
            <person name="Shenoy N."/>
            <person name="Sisk P."/>
            <person name="Stolte C."/>
            <person name="Sykes S."/>
            <person name="Walk T."/>
            <person name="White J."/>
            <person name="Yandava C."/>
            <person name="Haas B."/>
            <person name="Nusbaum C."/>
            <person name="Birren B."/>
        </authorList>
    </citation>
    <scope>NUCLEOTIDE SEQUENCE [LARGE SCALE GENOMIC DNA]</scope>
    <source>
        <strain evidence="3">R3-111a-1</strain>
    </source>
</reference>
<dbReference type="HOGENOM" id="CLU_2210222_0_0_1"/>
<evidence type="ECO:0000313" key="3">
    <source>
        <dbReference type="Proteomes" id="UP000006039"/>
    </source>
</evidence>
<name>J3NVN4_GAET3</name>
<reference evidence="1" key="2">
    <citation type="submission" date="2010-07" db="EMBL/GenBank/DDBJ databases">
        <authorList>
            <consortium name="The Broad Institute Genome Sequencing Platform"/>
            <consortium name="Broad Institute Genome Sequencing Center for Infectious Disease"/>
            <person name="Ma L.-J."/>
            <person name="Dead R."/>
            <person name="Young S."/>
            <person name="Zeng Q."/>
            <person name="Koehrsen M."/>
            <person name="Alvarado L."/>
            <person name="Berlin A."/>
            <person name="Chapman S.B."/>
            <person name="Chen Z."/>
            <person name="Freedman E."/>
            <person name="Gellesch M."/>
            <person name="Goldberg J."/>
            <person name="Griggs A."/>
            <person name="Gujja S."/>
            <person name="Heilman E.R."/>
            <person name="Heiman D."/>
            <person name="Hepburn T."/>
            <person name="Howarth C."/>
            <person name="Jen D."/>
            <person name="Larson L."/>
            <person name="Mehta T."/>
            <person name="Neiman D."/>
            <person name="Pearson M."/>
            <person name="Roberts A."/>
            <person name="Saif S."/>
            <person name="Shea T."/>
            <person name="Shenoy N."/>
            <person name="Sisk P."/>
            <person name="Stolte C."/>
            <person name="Sykes S."/>
            <person name="Walk T."/>
            <person name="White J."/>
            <person name="Yandava C."/>
            <person name="Haas B."/>
            <person name="Nusbaum C."/>
            <person name="Birren B."/>
        </authorList>
    </citation>
    <scope>NUCLEOTIDE SEQUENCE</scope>
    <source>
        <strain evidence="1">R3-111a-1</strain>
    </source>
</reference>
<dbReference type="EMBL" id="GL385397">
    <property type="protein sequence ID" value="EJT75412.1"/>
    <property type="molecule type" value="Genomic_DNA"/>
</dbReference>
<dbReference type="VEuPathDB" id="FungiDB:GGTG_05347"/>
<protein>
    <submittedName>
        <fullName evidence="1 2">Uncharacterized protein</fullName>
    </submittedName>
</protein>
<evidence type="ECO:0000313" key="2">
    <source>
        <dbReference type="EnsemblFungi" id="EJT75412"/>
    </source>
</evidence>
<proteinExistence type="predicted"/>
<accession>J3NVN4</accession>
<dbReference type="AlphaFoldDB" id="J3NVN4"/>
<reference evidence="2" key="4">
    <citation type="journal article" date="2015" name="G3 (Bethesda)">
        <title>Genome sequences of three phytopathogenic species of the Magnaporthaceae family of fungi.</title>
        <authorList>
            <person name="Okagaki L.H."/>
            <person name="Nunes C.C."/>
            <person name="Sailsbery J."/>
            <person name="Clay B."/>
            <person name="Brown D."/>
            <person name="John T."/>
            <person name="Oh Y."/>
            <person name="Young N."/>
            <person name="Fitzgerald M."/>
            <person name="Haas B.J."/>
            <person name="Zeng Q."/>
            <person name="Young S."/>
            <person name="Adiconis X."/>
            <person name="Fan L."/>
            <person name="Levin J.Z."/>
            <person name="Mitchell T.K."/>
            <person name="Okubara P.A."/>
            <person name="Farman M.L."/>
            <person name="Kohn L.M."/>
            <person name="Birren B."/>
            <person name="Ma L.-J."/>
            <person name="Dean R.A."/>
        </authorList>
    </citation>
    <scope>NUCLEOTIDE SEQUENCE</scope>
    <source>
        <strain evidence="2">R3-111a-1</strain>
    </source>
</reference>
<evidence type="ECO:0000313" key="1">
    <source>
        <dbReference type="EMBL" id="EJT75412.1"/>
    </source>
</evidence>
<gene>
    <name evidence="2" type="primary">20345805</name>
    <name evidence="1" type="ORF">GGTG_05347</name>
</gene>
<sequence length="107" mass="12382">MCLFEHYIYKCAGDQCHNEDCYKPLCDKTHCYEQTTTKDDGMYTPCFLRSSVWIRSKCDPPKERCSTPKGWATATAARRGSGSLRTKGRWLTKRRAFVIHMLHAKAE</sequence>
<dbReference type="RefSeq" id="XP_009221412.1">
    <property type="nucleotide sequence ID" value="XM_009223148.1"/>
</dbReference>
<reference evidence="1" key="3">
    <citation type="submission" date="2010-09" db="EMBL/GenBank/DDBJ databases">
        <title>Annotation of Gaeumannomyces graminis var. tritici R3-111a-1.</title>
        <authorList>
            <consortium name="The Broad Institute Genome Sequencing Platform"/>
            <person name="Ma L.-J."/>
            <person name="Dead R."/>
            <person name="Young S.K."/>
            <person name="Zeng Q."/>
            <person name="Gargeya S."/>
            <person name="Fitzgerald M."/>
            <person name="Haas B."/>
            <person name="Abouelleil A."/>
            <person name="Alvarado L."/>
            <person name="Arachchi H.M."/>
            <person name="Berlin A."/>
            <person name="Brown A."/>
            <person name="Chapman S.B."/>
            <person name="Chen Z."/>
            <person name="Dunbar C."/>
            <person name="Freedman E."/>
            <person name="Gearin G."/>
            <person name="Gellesch M."/>
            <person name="Goldberg J."/>
            <person name="Griggs A."/>
            <person name="Gujja S."/>
            <person name="Heiman D."/>
            <person name="Howarth C."/>
            <person name="Larson L."/>
            <person name="Lui A."/>
            <person name="MacDonald P.J.P."/>
            <person name="Mehta T."/>
            <person name="Montmayeur A."/>
            <person name="Murphy C."/>
            <person name="Neiman D."/>
            <person name="Pearson M."/>
            <person name="Priest M."/>
            <person name="Roberts A."/>
            <person name="Saif S."/>
            <person name="Shea T."/>
            <person name="Shenoy N."/>
            <person name="Sisk P."/>
            <person name="Stolte C."/>
            <person name="Sykes S."/>
            <person name="Yandava C."/>
            <person name="Wortman J."/>
            <person name="Nusbaum C."/>
            <person name="Birren B."/>
        </authorList>
    </citation>
    <scope>NUCLEOTIDE SEQUENCE</scope>
    <source>
        <strain evidence="1">R3-111a-1</strain>
    </source>
</reference>
<organism evidence="1">
    <name type="scientific">Gaeumannomyces tritici (strain R3-111a-1)</name>
    <name type="common">Wheat and barley take-all root rot fungus</name>
    <name type="synonym">Gaeumannomyces graminis var. tritici</name>
    <dbReference type="NCBI Taxonomy" id="644352"/>
    <lineage>
        <taxon>Eukaryota</taxon>
        <taxon>Fungi</taxon>
        <taxon>Dikarya</taxon>
        <taxon>Ascomycota</taxon>
        <taxon>Pezizomycotina</taxon>
        <taxon>Sordariomycetes</taxon>
        <taxon>Sordariomycetidae</taxon>
        <taxon>Magnaporthales</taxon>
        <taxon>Magnaporthaceae</taxon>
        <taxon>Gaeumannomyces</taxon>
    </lineage>
</organism>
<dbReference type="EnsemblFungi" id="EJT75412">
    <property type="protein sequence ID" value="EJT75412"/>
    <property type="gene ID" value="GGTG_05347"/>
</dbReference>
<dbReference type="GeneID" id="20345805"/>
<keyword evidence="3" id="KW-1185">Reference proteome</keyword>